<evidence type="ECO:0000313" key="2">
    <source>
        <dbReference type="EMBL" id="AZV45667.1"/>
    </source>
</evidence>
<dbReference type="OrthoDB" id="2858378at2"/>
<feature type="domain" description="TraC-like" evidence="1">
    <location>
        <begin position="26"/>
        <end position="131"/>
    </location>
</feature>
<dbReference type="Proteomes" id="UP000283095">
    <property type="component" value="Plasmid pOM18"/>
</dbReference>
<keyword evidence="2" id="KW-0614">Plasmid</keyword>
<dbReference type="RefSeq" id="WP_127762723.1">
    <property type="nucleotide sequence ID" value="NZ_CP026096.1"/>
</dbReference>
<dbReference type="KEGG" id="pasa:BAOM_p014"/>
<gene>
    <name evidence="2" type="ORF">BAOM_p014</name>
</gene>
<organism evidence="2 3">
    <name type="scientific">Peribacillus asahii</name>
    <dbReference type="NCBI Taxonomy" id="228899"/>
    <lineage>
        <taxon>Bacteria</taxon>
        <taxon>Bacillati</taxon>
        <taxon>Bacillota</taxon>
        <taxon>Bacilli</taxon>
        <taxon>Bacillales</taxon>
        <taxon>Bacillaceae</taxon>
        <taxon>Peribacillus</taxon>
    </lineage>
</organism>
<proteinExistence type="predicted"/>
<dbReference type="AlphaFoldDB" id="A0A3T0KZ89"/>
<dbReference type="EMBL" id="CP026096">
    <property type="protein sequence ID" value="AZV45667.1"/>
    <property type="molecule type" value="Genomic_DNA"/>
</dbReference>
<dbReference type="Pfam" id="PF26593">
    <property type="entry name" value="TraC-like"/>
    <property type="match status" value="1"/>
</dbReference>
<reference evidence="2 3" key="1">
    <citation type="submission" date="2018-01" db="EMBL/GenBank/DDBJ databases">
        <title>Bacillus asahii Genome sequencing and assembly.</title>
        <authorList>
            <person name="Jiang H."/>
            <person name="Feng Y."/>
            <person name="Zhao F."/>
            <person name="Lin X."/>
        </authorList>
    </citation>
    <scope>NUCLEOTIDE SEQUENCE [LARGE SCALE GENOMIC DNA]</scope>
    <source>
        <strain evidence="2 3">OM18</strain>
        <plasmid evidence="3">pom18</plasmid>
    </source>
</reference>
<name>A0A3T0KZ89_9BACI</name>
<dbReference type="InterPro" id="IPR058596">
    <property type="entry name" value="TraC-like_dom"/>
</dbReference>
<evidence type="ECO:0000259" key="1">
    <source>
        <dbReference type="Pfam" id="PF26593"/>
    </source>
</evidence>
<evidence type="ECO:0000313" key="3">
    <source>
        <dbReference type="Proteomes" id="UP000283095"/>
    </source>
</evidence>
<protein>
    <recommendedName>
        <fullName evidence="1">TraC-like domain-containing protein</fullName>
    </recommendedName>
</protein>
<accession>A0A3T0KZ89</accession>
<sequence length="227" mass="26881">MFGKKKEKDSEKTVQDLIPIRNIYNEMIETTDNRLIKVLSVSAVNISLMSHSEQNEVFESYENFLNTIDAPIQISRVSSPVNLKDYIADLQLTLKKTENPYKKKILKSYIWYANNIQEDRDMIRRNRYIVIDQSFSGEKSKDEAIRTLKIRIDDYKIKIEEMLRSPKLEVRELSNKELEKYIHMFFDYENAQISALEDEVSTAYVIGRRNLIDTVEKLKAEENYYVR</sequence>
<geneLocation type="plasmid" evidence="3">
    <name>pom18</name>
</geneLocation>